<protein>
    <recommendedName>
        <fullName evidence="4">Surface antigen-like protein</fullName>
    </recommendedName>
</protein>
<accession>A0A2T5JEH4</accession>
<feature type="chain" id="PRO_5015482269" description="Surface antigen-like protein" evidence="1">
    <location>
        <begin position="20"/>
        <end position="408"/>
    </location>
</feature>
<keyword evidence="3" id="KW-1185">Reference proteome</keyword>
<sequence length="408" mass="45956">MLRYFKLFILLLSIGSLNAAAQNASSIIPDSVSRKDTARQTDLIDIGKTIVTIKKKPMKVDPDKNVYFSILPSSTVPGGTGRALVTSTTAGMYLGPKETTNLSTATFAPYWNFKNRYGLPLHTSVWFPDNTWTIQGDTRFLHYPQFTWGLGTSNDYSHSVLVDYNYIRFYQNVLKRIQPFLFVGVGYALDFHTSIHADDPTIDLKQYTQYEHGTAGNSFSSGITLNLLYDSRNTEQASLPGAYTNIIYRVNPPFLGSNNLWSSIYIDLRKYLSLNPAKPTQQNTLAFWTYLWSAFNKSTPYLDLPNIGWDPYNRSGRGIDQSRYRGQSLFYFETEYRRDITNNGLLGFVLFSNINTVSGSGTMFKAWHPAAGGGLRVKFNKGSRTNVGADYGFSNNYRAILFSVGEAF</sequence>
<evidence type="ECO:0000313" key="3">
    <source>
        <dbReference type="Proteomes" id="UP000244168"/>
    </source>
</evidence>
<evidence type="ECO:0008006" key="4">
    <source>
        <dbReference type="Google" id="ProtNLM"/>
    </source>
</evidence>
<comment type="caution">
    <text evidence="2">The sequence shown here is derived from an EMBL/GenBank/DDBJ whole genome shotgun (WGS) entry which is preliminary data.</text>
</comment>
<gene>
    <name evidence="2" type="ORF">C8P68_10170</name>
</gene>
<name>A0A2T5JEH4_9SPHI</name>
<keyword evidence="1" id="KW-0732">Signal</keyword>
<dbReference type="AlphaFoldDB" id="A0A2T5JEH4"/>
<dbReference type="OrthoDB" id="621220at2"/>
<evidence type="ECO:0000256" key="1">
    <source>
        <dbReference type="SAM" id="SignalP"/>
    </source>
</evidence>
<feature type="signal peptide" evidence="1">
    <location>
        <begin position="1"/>
        <end position="19"/>
    </location>
</feature>
<dbReference type="Gene3D" id="2.40.160.50">
    <property type="entry name" value="membrane protein fhac: a member of the omp85/tpsb transporter family"/>
    <property type="match status" value="1"/>
</dbReference>
<reference evidence="2 3" key="1">
    <citation type="submission" date="2018-04" db="EMBL/GenBank/DDBJ databases">
        <title>Genomic Encyclopedia of Archaeal and Bacterial Type Strains, Phase II (KMG-II): from individual species to whole genera.</title>
        <authorList>
            <person name="Goeker M."/>
        </authorList>
    </citation>
    <scope>NUCLEOTIDE SEQUENCE [LARGE SCALE GENOMIC DNA]</scope>
    <source>
        <strain evidence="2 3">DSM 26809</strain>
    </source>
</reference>
<evidence type="ECO:0000313" key="2">
    <source>
        <dbReference type="EMBL" id="PTR00842.1"/>
    </source>
</evidence>
<dbReference type="RefSeq" id="WP_107826285.1">
    <property type="nucleotide sequence ID" value="NZ_CP160205.1"/>
</dbReference>
<dbReference type="Proteomes" id="UP000244168">
    <property type="component" value="Unassembled WGS sequence"/>
</dbReference>
<proteinExistence type="predicted"/>
<organism evidence="2 3">
    <name type="scientific">Mucilaginibacter yixingensis</name>
    <dbReference type="NCBI Taxonomy" id="1295612"/>
    <lineage>
        <taxon>Bacteria</taxon>
        <taxon>Pseudomonadati</taxon>
        <taxon>Bacteroidota</taxon>
        <taxon>Sphingobacteriia</taxon>
        <taxon>Sphingobacteriales</taxon>
        <taxon>Sphingobacteriaceae</taxon>
        <taxon>Mucilaginibacter</taxon>
    </lineage>
</organism>
<dbReference type="EMBL" id="QAOQ01000001">
    <property type="protein sequence ID" value="PTR00842.1"/>
    <property type="molecule type" value="Genomic_DNA"/>
</dbReference>